<organism evidence="1 2">
    <name type="scientific">Chungangia koreensis</name>
    <dbReference type="NCBI Taxonomy" id="752657"/>
    <lineage>
        <taxon>Bacteria</taxon>
        <taxon>Bacillati</taxon>
        <taxon>Bacillota</taxon>
        <taxon>Bacilli</taxon>
        <taxon>Lactobacillales</taxon>
        <taxon>Chungangia</taxon>
    </lineage>
</organism>
<keyword evidence="2" id="KW-1185">Reference proteome</keyword>
<gene>
    <name evidence="1" type="ORF">ACFOZY_15555</name>
</gene>
<name>A0ABV8X7M9_9LACT</name>
<dbReference type="Proteomes" id="UP001595817">
    <property type="component" value="Unassembled WGS sequence"/>
</dbReference>
<dbReference type="EMBL" id="JBHSEC010000022">
    <property type="protein sequence ID" value="MFC4411806.1"/>
    <property type="molecule type" value="Genomic_DNA"/>
</dbReference>
<evidence type="ECO:0000313" key="1">
    <source>
        <dbReference type="EMBL" id="MFC4411806.1"/>
    </source>
</evidence>
<sequence>MTKRLLISIVFIAGLFIISFIVTGKYVLNLVFEDACGNEVVHSTLSPDEERIAYVFKRDCGATTDYSYQLTILNADEELQNKSGNAFISDKPFTAEWTDDQQLEVQYSKLAKSTKMKRKVAGVNIQYSPSFN</sequence>
<protein>
    <submittedName>
        <fullName evidence="1">DUF5412 family protein</fullName>
    </submittedName>
</protein>
<evidence type="ECO:0000313" key="2">
    <source>
        <dbReference type="Proteomes" id="UP001595817"/>
    </source>
</evidence>
<reference evidence="2" key="1">
    <citation type="journal article" date="2019" name="Int. J. Syst. Evol. Microbiol.">
        <title>The Global Catalogue of Microorganisms (GCM) 10K type strain sequencing project: providing services to taxonomists for standard genome sequencing and annotation.</title>
        <authorList>
            <consortium name="The Broad Institute Genomics Platform"/>
            <consortium name="The Broad Institute Genome Sequencing Center for Infectious Disease"/>
            <person name="Wu L."/>
            <person name="Ma J."/>
        </authorList>
    </citation>
    <scope>NUCLEOTIDE SEQUENCE [LARGE SCALE GENOMIC DNA]</scope>
    <source>
        <strain evidence="2">CCUG 59778</strain>
    </source>
</reference>
<proteinExistence type="predicted"/>
<accession>A0ABV8X7M9</accession>
<comment type="caution">
    <text evidence="1">The sequence shown here is derived from an EMBL/GenBank/DDBJ whole genome shotgun (WGS) entry which is preliminary data.</text>
</comment>
<dbReference type="RefSeq" id="WP_378157165.1">
    <property type="nucleotide sequence ID" value="NZ_JBHSEC010000022.1"/>
</dbReference>